<sequence>MGMILRTIPEATFKYEYELQIGVDLNKTLRMDIATRDEIKEVIFSGDLEFKDSTSKKNRRWHINAITGKEDSALTRTANTAKEWWFEVLENFPPRVGDPSKVVSWCAKIRLGVEVSESIPYGVLTKILEEIQNIRVDCNYDPSELTQTIYLGGFADPDSW</sequence>
<evidence type="ECO:0000313" key="2">
    <source>
        <dbReference type="Proteomes" id="UP001320420"/>
    </source>
</evidence>
<accession>A0AAN9UTM4</accession>
<evidence type="ECO:0000313" key="1">
    <source>
        <dbReference type="EMBL" id="KAK7748298.1"/>
    </source>
</evidence>
<protein>
    <submittedName>
        <fullName evidence="1">Uncharacterized protein</fullName>
    </submittedName>
</protein>
<keyword evidence="2" id="KW-1185">Reference proteome</keyword>
<name>A0AAN9UTM4_9PEZI</name>
<reference evidence="1 2" key="1">
    <citation type="submission" date="2024-02" db="EMBL/GenBank/DDBJ databases">
        <title>De novo assembly and annotation of 12 fungi associated with fruit tree decline syndrome in Ontario, Canada.</title>
        <authorList>
            <person name="Sulman M."/>
            <person name="Ellouze W."/>
            <person name="Ilyukhin E."/>
        </authorList>
    </citation>
    <scope>NUCLEOTIDE SEQUENCE [LARGE SCALE GENOMIC DNA]</scope>
    <source>
        <strain evidence="1 2">M11/M66-122</strain>
    </source>
</reference>
<comment type="caution">
    <text evidence="1">The sequence shown here is derived from an EMBL/GenBank/DDBJ whole genome shotgun (WGS) entry which is preliminary data.</text>
</comment>
<organism evidence="1 2">
    <name type="scientific">Diatrype stigma</name>
    <dbReference type="NCBI Taxonomy" id="117547"/>
    <lineage>
        <taxon>Eukaryota</taxon>
        <taxon>Fungi</taxon>
        <taxon>Dikarya</taxon>
        <taxon>Ascomycota</taxon>
        <taxon>Pezizomycotina</taxon>
        <taxon>Sordariomycetes</taxon>
        <taxon>Xylariomycetidae</taxon>
        <taxon>Xylariales</taxon>
        <taxon>Diatrypaceae</taxon>
        <taxon>Diatrype</taxon>
    </lineage>
</organism>
<dbReference type="AlphaFoldDB" id="A0AAN9UTM4"/>
<dbReference type="EMBL" id="JAKJXP020000084">
    <property type="protein sequence ID" value="KAK7748298.1"/>
    <property type="molecule type" value="Genomic_DNA"/>
</dbReference>
<proteinExistence type="predicted"/>
<gene>
    <name evidence="1" type="ORF">SLS62_008759</name>
</gene>
<dbReference type="Proteomes" id="UP001320420">
    <property type="component" value="Unassembled WGS sequence"/>
</dbReference>